<evidence type="ECO:0000313" key="2">
    <source>
        <dbReference type="Proteomes" id="UP000006512"/>
    </source>
</evidence>
<dbReference type="HOGENOM" id="CLU_3148951_0_0_5"/>
<protein>
    <submittedName>
        <fullName evidence="1">Uncharacterized protein</fullName>
    </submittedName>
</protein>
<accession>F4QKU9</accession>
<dbReference type="EMBL" id="GL883077">
    <property type="protein sequence ID" value="EGF92172.1"/>
    <property type="molecule type" value="Genomic_DNA"/>
</dbReference>
<proteinExistence type="predicted"/>
<organism evidence="1 2">
    <name type="scientific">Asticcacaulis biprosthecium C19</name>
    <dbReference type="NCBI Taxonomy" id="715226"/>
    <lineage>
        <taxon>Bacteria</taxon>
        <taxon>Pseudomonadati</taxon>
        <taxon>Pseudomonadota</taxon>
        <taxon>Alphaproteobacteria</taxon>
        <taxon>Caulobacterales</taxon>
        <taxon>Caulobacteraceae</taxon>
        <taxon>Asticcacaulis</taxon>
    </lineage>
</organism>
<evidence type="ECO:0000313" key="1">
    <source>
        <dbReference type="EMBL" id="EGF92172.1"/>
    </source>
</evidence>
<name>F4QKU9_9CAUL</name>
<sequence length="48" mass="5372">MSIHPIQALSLTEFRSYERLDFPITGRSVYLYGPTAPERPTCSKPSAS</sequence>
<dbReference type="AlphaFoldDB" id="F4QKU9"/>
<keyword evidence="2" id="KW-1185">Reference proteome</keyword>
<reference evidence="2" key="1">
    <citation type="submission" date="2011-03" db="EMBL/GenBank/DDBJ databases">
        <title>Draft genome sequence of Brevundimonas diminuta.</title>
        <authorList>
            <person name="Brown P.J.B."/>
            <person name="Buechlein A."/>
            <person name="Hemmerich C."/>
            <person name="Brun Y.V."/>
        </authorList>
    </citation>
    <scope>NUCLEOTIDE SEQUENCE [LARGE SCALE GENOMIC DNA]</scope>
    <source>
        <strain evidence="2">C19</strain>
    </source>
</reference>
<dbReference type="Proteomes" id="UP000006512">
    <property type="component" value="Unassembled WGS sequence"/>
</dbReference>
<gene>
    <name evidence="1" type="ORF">ABI_06050</name>
</gene>
<dbReference type="STRING" id="715226.ABI_06050"/>